<comment type="similarity">
    <text evidence="2 4">Belongs to the terpene synthase family.</text>
</comment>
<dbReference type="GO" id="GO:0008299">
    <property type="term" value="P:isoprenoid biosynthetic process"/>
    <property type="evidence" value="ECO:0007669"/>
    <property type="project" value="UniProtKB-ARBA"/>
</dbReference>
<dbReference type="Gene3D" id="1.10.600.10">
    <property type="entry name" value="Farnesyl Diphosphate Synthase"/>
    <property type="match status" value="1"/>
</dbReference>
<evidence type="ECO:0000313" key="6">
    <source>
        <dbReference type="Proteomes" id="UP000824596"/>
    </source>
</evidence>
<dbReference type="Proteomes" id="UP000824596">
    <property type="component" value="Unassembled WGS sequence"/>
</dbReference>
<reference evidence="5" key="1">
    <citation type="submission" date="2021-09" db="EMBL/GenBank/DDBJ databases">
        <title>A high-quality genome of the endoparasitic fungus Hirsutella rhossiliensis with a comparison of Hirsutella genomes reveals transposable elements contributing to genome size variation.</title>
        <authorList>
            <person name="Lin R."/>
            <person name="Jiao Y."/>
            <person name="Sun X."/>
            <person name="Ling J."/>
            <person name="Xie B."/>
            <person name="Cheng X."/>
        </authorList>
    </citation>
    <scope>NUCLEOTIDE SEQUENCE</scope>
    <source>
        <strain evidence="5">HR02</strain>
    </source>
</reference>
<proteinExistence type="inferred from homology"/>
<evidence type="ECO:0000256" key="2">
    <source>
        <dbReference type="ARBA" id="ARBA00006333"/>
    </source>
</evidence>
<keyword evidence="4" id="KW-0479">Metal-binding</keyword>
<sequence>MTEHAIEERARAHLPTDVPIYASLSVKRYAVQSPPPSTWVHACHHLVGLVSQETDDWFLQNWPFPNDKARHKFVAAGYSQLTCLYYPLARDDRIHFACRLLAILFLLDDLLEDMSFDEGEKYNATLILIARGDVLPNRAVPAEYMFYDLWESMRTHDKDLANEVLEPTFVFMRAQTDRSRKEISELGQYLEYRERDVGKALLSALMRFVMGLHLTVDDIEEVKLVERNCAKHISVVNDIFSWEKELRQSEKSSQDGSVLCSAVKVLADSTSLGAEASKTCLWTMVREWEVKHEVLCAELCMDAGMASELKVLYLKGLEYQMSGNEYWSRTTPRYWIVD</sequence>
<dbReference type="EMBL" id="JAIZPD010000012">
    <property type="protein sequence ID" value="KAH0959496.1"/>
    <property type="molecule type" value="Genomic_DNA"/>
</dbReference>
<protein>
    <recommendedName>
        <fullName evidence="4">Terpene synthase</fullName>
        <ecNumber evidence="4">4.2.3.-</ecNumber>
    </recommendedName>
</protein>
<dbReference type="InterPro" id="IPR008949">
    <property type="entry name" value="Isoprenoid_synthase_dom_sf"/>
</dbReference>
<dbReference type="GO" id="GO:0010333">
    <property type="term" value="F:terpene synthase activity"/>
    <property type="evidence" value="ECO:0007669"/>
    <property type="project" value="InterPro"/>
</dbReference>
<dbReference type="AlphaFoldDB" id="A0A9P8SFY8"/>
<dbReference type="GeneID" id="68358407"/>
<dbReference type="PANTHER" id="PTHR35201:SF4">
    <property type="entry name" value="BETA-PINACENE SYNTHASE-RELATED"/>
    <property type="match status" value="1"/>
</dbReference>
<evidence type="ECO:0000313" key="5">
    <source>
        <dbReference type="EMBL" id="KAH0959496.1"/>
    </source>
</evidence>
<dbReference type="Pfam" id="PF19086">
    <property type="entry name" value="Terpene_syn_C_2"/>
    <property type="match status" value="1"/>
</dbReference>
<keyword evidence="6" id="KW-1185">Reference proteome</keyword>
<evidence type="ECO:0000256" key="3">
    <source>
        <dbReference type="ARBA" id="ARBA00022842"/>
    </source>
</evidence>
<evidence type="ECO:0000256" key="4">
    <source>
        <dbReference type="RuleBase" id="RU366034"/>
    </source>
</evidence>
<dbReference type="EC" id="4.2.3.-" evidence="4"/>
<gene>
    <name evidence="5" type="ORF">HRG_09278</name>
</gene>
<name>A0A9P8SFY8_9HYPO</name>
<comment type="caution">
    <text evidence="5">The sequence shown here is derived from an EMBL/GenBank/DDBJ whole genome shotgun (WGS) entry which is preliminary data.</text>
</comment>
<dbReference type="InterPro" id="IPR034686">
    <property type="entry name" value="Terpene_cyclase-like_2"/>
</dbReference>
<dbReference type="RefSeq" id="XP_044717009.1">
    <property type="nucleotide sequence ID" value="XM_044867749.1"/>
</dbReference>
<accession>A0A9P8SFY8</accession>
<keyword evidence="4" id="KW-0456">Lyase</keyword>
<dbReference type="OrthoDB" id="4927742at2759"/>
<dbReference type="GO" id="GO:0046872">
    <property type="term" value="F:metal ion binding"/>
    <property type="evidence" value="ECO:0007669"/>
    <property type="project" value="UniProtKB-KW"/>
</dbReference>
<keyword evidence="3 4" id="KW-0460">Magnesium</keyword>
<dbReference type="PANTHER" id="PTHR35201">
    <property type="entry name" value="TERPENE SYNTHASE"/>
    <property type="match status" value="1"/>
</dbReference>
<evidence type="ECO:0000256" key="1">
    <source>
        <dbReference type="ARBA" id="ARBA00001946"/>
    </source>
</evidence>
<dbReference type="SUPFAM" id="SSF48576">
    <property type="entry name" value="Terpenoid synthases"/>
    <property type="match status" value="1"/>
</dbReference>
<comment type="cofactor">
    <cofactor evidence="1 4">
        <name>Mg(2+)</name>
        <dbReference type="ChEBI" id="CHEBI:18420"/>
    </cofactor>
</comment>
<organism evidence="5 6">
    <name type="scientific">Hirsutella rhossiliensis</name>
    <dbReference type="NCBI Taxonomy" id="111463"/>
    <lineage>
        <taxon>Eukaryota</taxon>
        <taxon>Fungi</taxon>
        <taxon>Dikarya</taxon>
        <taxon>Ascomycota</taxon>
        <taxon>Pezizomycotina</taxon>
        <taxon>Sordariomycetes</taxon>
        <taxon>Hypocreomycetidae</taxon>
        <taxon>Hypocreales</taxon>
        <taxon>Ophiocordycipitaceae</taxon>
        <taxon>Hirsutella</taxon>
    </lineage>
</organism>